<feature type="compositionally biased region" description="Low complexity" evidence="1">
    <location>
        <begin position="86"/>
        <end position="98"/>
    </location>
</feature>
<feature type="compositionally biased region" description="Polar residues" evidence="1">
    <location>
        <begin position="438"/>
        <end position="449"/>
    </location>
</feature>
<dbReference type="FunCoup" id="G0VFQ0">
    <property type="interactions" value="24"/>
</dbReference>
<feature type="region of interest" description="Disordered" evidence="1">
    <location>
        <begin position="291"/>
        <end position="310"/>
    </location>
</feature>
<evidence type="ECO:0000256" key="1">
    <source>
        <dbReference type="SAM" id="MobiDB-lite"/>
    </source>
</evidence>
<organism evidence="3 4">
    <name type="scientific">Naumovozyma castellii</name>
    <name type="common">Yeast</name>
    <name type="synonym">Saccharomyces castellii</name>
    <dbReference type="NCBI Taxonomy" id="27288"/>
    <lineage>
        <taxon>Eukaryota</taxon>
        <taxon>Fungi</taxon>
        <taxon>Dikarya</taxon>
        <taxon>Ascomycota</taxon>
        <taxon>Saccharomycotina</taxon>
        <taxon>Saccharomycetes</taxon>
        <taxon>Saccharomycetales</taxon>
        <taxon>Saccharomycetaceae</taxon>
        <taxon>Naumovozyma</taxon>
    </lineage>
</organism>
<feature type="region of interest" description="Disordered" evidence="1">
    <location>
        <begin position="168"/>
        <end position="197"/>
    </location>
</feature>
<feature type="region of interest" description="Disordered" evidence="1">
    <location>
        <begin position="438"/>
        <end position="485"/>
    </location>
</feature>
<dbReference type="KEGG" id="ncs:NCAS_0E02470"/>
<dbReference type="InterPro" id="IPR039931">
    <property type="entry name" value="EEIG1/2-like"/>
</dbReference>
<protein>
    <recommendedName>
        <fullName evidence="2">C2 NT-type domain-containing protein</fullName>
    </recommendedName>
</protein>
<evidence type="ECO:0000313" key="4">
    <source>
        <dbReference type="Proteomes" id="UP000001640"/>
    </source>
</evidence>
<dbReference type="eggNOG" id="ENOG502R9IN">
    <property type="taxonomic scope" value="Eukaryota"/>
</dbReference>
<gene>
    <name evidence="3" type="primary">NCAS0E02470</name>
    <name evidence="3" type="ordered locus">NCAS_0E02470</name>
</gene>
<reference key="2">
    <citation type="submission" date="2011-08" db="EMBL/GenBank/DDBJ databases">
        <title>Genome sequence of Naumovozyma castellii.</title>
        <authorList>
            <person name="Gordon J.L."/>
            <person name="Armisen D."/>
            <person name="Proux-Wera E."/>
            <person name="OhEigeartaigh S.S."/>
            <person name="Byrne K.P."/>
            <person name="Wolfe K.H."/>
        </authorList>
    </citation>
    <scope>NUCLEOTIDE SEQUENCE</scope>
    <source>
        <strain>Type strain:CBS 4309</strain>
    </source>
</reference>
<accession>G0VFQ0</accession>
<dbReference type="HOGENOM" id="CLU_036649_0_0_1"/>
<dbReference type="Proteomes" id="UP000001640">
    <property type="component" value="Chromosome 5"/>
</dbReference>
<feature type="region of interest" description="Disordered" evidence="1">
    <location>
        <begin position="394"/>
        <end position="419"/>
    </location>
</feature>
<dbReference type="PROSITE" id="PS51840">
    <property type="entry name" value="C2_NT"/>
    <property type="match status" value="1"/>
</dbReference>
<dbReference type="OMA" id="SSGYCYV"/>
<evidence type="ECO:0000259" key="2">
    <source>
        <dbReference type="PROSITE" id="PS51840"/>
    </source>
</evidence>
<feature type="compositionally biased region" description="Polar residues" evidence="1">
    <location>
        <begin position="291"/>
        <end position="309"/>
    </location>
</feature>
<sequence>MALKFRELPYYRIEQIGPAPTVKYTTILKTAMPFSHKNQSKRPKFLLDLKINELVNIPQSTGYCFVKWHLKDGTGTSSTTRKIPLNSTGNTTTSGSTDSTDKNAVVEVTNQSHGSTPHRLVKHHKVQWNYSLARPLQVKLNVDKNRNLVSKYLKMEVYFQFLNQKSKASTNDKEPKDSNLTTAPTATKKSMGLKSSGENSYSQRITGKILLGCITVDITEYIRKEEPLLTNRFLLQDSKVNSIINISLQLKLIRGIYDDFHIKKTFSMGQLSSSFQDSGISTILDSSNTPSSNSLGASHLSKSQTSYSSKGVGVNMNATISTSMSPLIDKLYERTFQLSWDPRPNEFSPRECVADIMRGGNGWAKNEKGINLIDLQTLKLNELESNSKFNFLVDNGKNENHNKKNSIGSSGNGTSNNDFTHMDRREFLERKKKQLEISNWSHLSPTQRANLRRGPKNESIPNNIAEDDNDDKGIDQNDPEYYSEEDIDKIIKNPKGWSVGQLTF</sequence>
<dbReference type="AlphaFoldDB" id="G0VFQ0"/>
<feature type="region of interest" description="Disordered" evidence="1">
    <location>
        <begin position="77"/>
        <end position="101"/>
    </location>
</feature>
<dbReference type="PANTHER" id="PTHR21456">
    <property type="entry name" value="FAMILY WITH SEQUENCE SIMILARITY 102"/>
    <property type="match status" value="1"/>
</dbReference>
<dbReference type="InterPro" id="IPR019448">
    <property type="entry name" value="NT-C2"/>
</dbReference>
<keyword evidence="4" id="KW-1185">Reference proteome</keyword>
<feature type="domain" description="C2 NT-type" evidence="2">
    <location>
        <begin position="35"/>
        <end position="252"/>
    </location>
</feature>
<reference evidence="3 4" key="1">
    <citation type="journal article" date="2011" name="Proc. Natl. Acad. Sci. U.S.A.">
        <title>Evolutionary erosion of yeast sex chromosomes by mating-type switching accidents.</title>
        <authorList>
            <person name="Gordon J.L."/>
            <person name="Armisen D."/>
            <person name="Proux-Wera E."/>
            <person name="Oheigeartaigh S.S."/>
            <person name="Byrne K.P."/>
            <person name="Wolfe K.H."/>
        </authorList>
    </citation>
    <scope>NUCLEOTIDE SEQUENCE [LARGE SCALE GENOMIC DNA]</scope>
    <source>
        <strain evidence="4">ATCC 76901 / BCRC 22586 / CBS 4309 / NBRC 1992 / NRRL Y-12630</strain>
    </source>
</reference>
<evidence type="ECO:0000313" key="3">
    <source>
        <dbReference type="EMBL" id="CCC70317.1"/>
    </source>
</evidence>
<name>G0VFQ0_NAUCA</name>
<dbReference type="InParanoid" id="G0VFQ0"/>
<dbReference type="RefSeq" id="XP_003676676.1">
    <property type="nucleotide sequence ID" value="XM_003676628.1"/>
</dbReference>
<proteinExistence type="predicted"/>
<dbReference type="OrthoDB" id="3365224at2759"/>
<dbReference type="GeneID" id="96903948"/>
<feature type="compositionally biased region" description="Polar residues" evidence="1">
    <location>
        <begin position="178"/>
        <end position="188"/>
    </location>
</feature>
<feature type="compositionally biased region" description="Low complexity" evidence="1">
    <location>
        <begin position="405"/>
        <end position="417"/>
    </location>
</feature>
<dbReference type="EMBL" id="HE576756">
    <property type="protein sequence ID" value="CCC70317.1"/>
    <property type="molecule type" value="Genomic_DNA"/>
</dbReference>
<dbReference type="Pfam" id="PF10358">
    <property type="entry name" value="NT-C2"/>
    <property type="match status" value="1"/>
</dbReference>
<dbReference type="PANTHER" id="PTHR21456:SF1">
    <property type="entry name" value="C2 NT-TYPE DOMAIN-CONTAINING PROTEIN"/>
    <property type="match status" value="1"/>
</dbReference>